<evidence type="ECO:0000256" key="1">
    <source>
        <dbReference type="ARBA" id="ARBA00022679"/>
    </source>
</evidence>
<evidence type="ECO:0000259" key="2">
    <source>
        <dbReference type="Pfam" id="PF00534"/>
    </source>
</evidence>
<dbReference type="Pfam" id="PF00534">
    <property type="entry name" value="Glycos_transf_1"/>
    <property type="match status" value="1"/>
</dbReference>
<reference evidence="3" key="1">
    <citation type="submission" date="2018-06" db="EMBL/GenBank/DDBJ databases">
        <authorList>
            <person name="Zhirakovskaya E."/>
        </authorList>
    </citation>
    <scope>NUCLEOTIDE SEQUENCE</scope>
</reference>
<dbReference type="Gene3D" id="3.40.50.2000">
    <property type="entry name" value="Glycogen Phosphorylase B"/>
    <property type="match status" value="1"/>
</dbReference>
<organism evidence="3">
    <name type="scientific">hydrothermal vent metagenome</name>
    <dbReference type="NCBI Taxonomy" id="652676"/>
    <lineage>
        <taxon>unclassified sequences</taxon>
        <taxon>metagenomes</taxon>
        <taxon>ecological metagenomes</taxon>
    </lineage>
</organism>
<accession>A0A3B0VNE3</accession>
<dbReference type="PANTHER" id="PTHR46401:SF2">
    <property type="entry name" value="GLYCOSYLTRANSFERASE WBBK-RELATED"/>
    <property type="match status" value="1"/>
</dbReference>
<keyword evidence="1" id="KW-0808">Transferase</keyword>
<proteinExistence type="predicted"/>
<dbReference type="GO" id="GO:0016757">
    <property type="term" value="F:glycosyltransferase activity"/>
    <property type="evidence" value="ECO:0007669"/>
    <property type="project" value="InterPro"/>
</dbReference>
<sequence>MNHPYCLYVGLLHEHKRVDRILESFLAVSKQVSFVIDAVFVTNPRLFTLKFKEILESNPQYKNRVIILSDISDDHLAYIYSAASVLCVSSLEEGFGLVAVEALACKCEVIVPELQIFKSVLGEHAHYFPTNDSVAFKNLIRLAMSDHLEKRSFNFNASIYSWDKSANIIKSEFIKIFEATHI</sequence>
<name>A0A3B0VNE3_9ZZZZ</name>
<evidence type="ECO:0000313" key="3">
    <source>
        <dbReference type="EMBL" id="VAW42010.1"/>
    </source>
</evidence>
<gene>
    <name evidence="3" type="ORF">MNBD_CHLOROFLEXI01-1158</name>
</gene>
<dbReference type="PANTHER" id="PTHR46401">
    <property type="entry name" value="GLYCOSYLTRANSFERASE WBBK-RELATED"/>
    <property type="match status" value="1"/>
</dbReference>
<protein>
    <recommendedName>
        <fullName evidence="2">Glycosyl transferase family 1 domain-containing protein</fullName>
    </recommendedName>
</protein>
<dbReference type="EMBL" id="UOEU01000879">
    <property type="protein sequence ID" value="VAW42010.1"/>
    <property type="molecule type" value="Genomic_DNA"/>
</dbReference>
<dbReference type="InterPro" id="IPR001296">
    <property type="entry name" value="Glyco_trans_1"/>
</dbReference>
<feature type="domain" description="Glycosyl transferase family 1" evidence="2">
    <location>
        <begin position="3"/>
        <end position="151"/>
    </location>
</feature>
<dbReference type="SUPFAM" id="SSF53756">
    <property type="entry name" value="UDP-Glycosyltransferase/glycogen phosphorylase"/>
    <property type="match status" value="1"/>
</dbReference>
<dbReference type="AlphaFoldDB" id="A0A3B0VNE3"/>